<dbReference type="PANTHER" id="PTHR13511:SF0">
    <property type="entry name" value="KXDL MOTIF-CONTAINING PROTEIN 1"/>
    <property type="match status" value="1"/>
</dbReference>
<comment type="caution">
    <text evidence="3">The sequence shown here is derived from an EMBL/GenBank/DDBJ whole genome shotgun (WGS) entry which is preliminary data.</text>
</comment>
<reference evidence="3 4" key="1">
    <citation type="submission" date="2022-12" db="EMBL/GenBank/DDBJ databases">
        <title>Chromosome-level genome of Tegillarca granosa.</title>
        <authorList>
            <person name="Kim J."/>
        </authorList>
    </citation>
    <scope>NUCLEOTIDE SEQUENCE [LARGE SCALE GENOMIC DNA]</scope>
    <source>
        <strain evidence="3">Teg-2019</strain>
        <tissue evidence="3">Adductor muscle</tissue>
    </source>
</reference>
<evidence type="ECO:0000259" key="2">
    <source>
        <dbReference type="Pfam" id="PF10241"/>
    </source>
</evidence>
<dbReference type="InterPro" id="IPR019371">
    <property type="entry name" value="KxDL_dom"/>
</dbReference>
<evidence type="ECO:0000313" key="3">
    <source>
        <dbReference type="EMBL" id="KAJ8304396.1"/>
    </source>
</evidence>
<proteinExistence type="inferred from homology"/>
<comment type="similarity">
    <text evidence="1">Belongs to the KXD1 family.</text>
</comment>
<name>A0ABQ9EJ00_TEGGR</name>
<evidence type="ECO:0000256" key="1">
    <source>
        <dbReference type="ARBA" id="ARBA00005913"/>
    </source>
</evidence>
<organism evidence="3 4">
    <name type="scientific">Tegillarca granosa</name>
    <name type="common">Malaysian cockle</name>
    <name type="synonym">Anadara granosa</name>
    <dbReference type="NCBI Taxonomy" id="220873"/>
    <lineage>
        <taxon>Eukaryota</taxon>
        <taxon>Metazoa</taxon>
        <taxon>Spiralia</taxon>
        <taxon>Lophotrochozoa</taxon>
        <taxon>Mollusca</taxon>
        <taxon>Bivalvia</taxon>
        <taxon>Autobranchia</taxon>
        <taxon>Pteriomorphia</taxon>
        <taxon>Arcoida</taxon>
        <taxon>Arcoidea</taxon>
        <taxon>Arcidae</taxon>
        <taxon>Tegillarca</taxon>
    </lineage>
</organism>
<evidence type="ECO:0000313" key="4">
    <source>
        <dbReference type="Proteomes" id="UP001217089"/>
    </source>
</evidence>
<dbReference type="InterPro" id="IPR039843">
    <property type="entry name" value="KXD1-like"/>
</dbReference>
<dbReference type="Proteomes" id="UP001217089">
    <property type="component" value="Unassembled WGS sequence"/>
</dbReference>
<dbReference type="PANTHER" id="PTHR13511">
    <property type="entry name" value="KXDL MOTIF-CONTAINING PROTEIN 1"/>
    <property type="match status" value="1"/>
</dbReference>
<protein>
    <recommendedName>
        <fullName evidence="2">KxDL domain-containing protein</fullName>
    </recommendedName>
</protein>
<accession>A0ABQ9EJ00</accession>
<sequence>MDHSSGLDDTDCKSSIAFTEALVEQVNKNDVNAMVLLQREMLSRYEKTNEMLINFNMLSSARFEATSEEFRKHTLLLYEMKRDLNTIFKRIRVLKQRLGKLYPEAFSVCSDVYDLIDEEDEEENTATLKDQNKDTKPNS</sequence>
<dbReference type="Pfam" id="PF10241">
    <property type="entry name" value="KxDL"/>
    <property type="match status" value="1"/>
</dbReference>
<dbReference type="EMBL" id="JARBDR010000903">
    <property type="protein sequence ID" value="KAJ8304396.1"/>
    <property type="molecule type" value="Genomic_DNA"/>
</dbReference>
<keyword evidence="4" id="KW-1185">Reference proteome</keyword>
<feature type="domain" description="KxDL" evidence="2">
    <location>
        <begin position="22"/>
        <end position="106"/>
    </location>
</feature>
<gene>
    <name evidence="3" type="ORF">KUTeg_017979</name>
</gene>